<evidence type="ECO:0000313" key="2">
    <source>
        <dbReference type="Proteomes" id="UP001497497"/>
    </source>
</evidence>
<sequence length="175" mass="20127">MQSEYYLLYFTVYVFSCVSGNTFIPSKTCYIIHSCACSFGNGSVLDLSALVGNPRFTLDDPQVEYAYNPCTDFSMGECTNVSACQYLRYEDTYHILGDQESAAFVFDTDNEMVILTYYKQDTYGKIRTANIQLHCTTDMTDSFIYLGQHKQLYFKFRLSSRHCCPMQPRSAINWS</sequence>
<organism evidence="1 2">
    <name type="scientific">Lymnaea stagnalis</name>
    <name type="common">Great pond snail</name>
    <name type="synonym">Helix stagnalis</name>
    <dbReference type="NCBI Taxonomy" id="6523"/>
    <lineage>
        <taxon>Eukaryota</taxon>
        <taxon>Metazoa</taxon>
        <taxon>Spiralia</taxon>
        <taxon>Lophotrochozoa</taxon>
        <taxon>Mollusca</taxon>
        <taxon>Gastropoda</taxon>
        <taxon>Heterobranchia</taxon>
        <taxon>Euthyneura</taxon>
        <taxon>Panpulmonata</taxon>
        <taxon>Hygrophila</taxon>
        <taxon>Lymnaeoidea</taxon>
        <taxon>Lymnaeidae</taxon>
        <taxon>Lymnaea</taxon>
    </lineage>
</organism>
<dbReference type="AlphaFoldDB" id="A0AAV2IG67"/>
<dbReference type="Proteomes" id="UP001497497">
    <property type="component" value="Unassembled WGS sequence"/>
</dbReference>
<keyword evidence="2" id="KW-1185">Reference proteome</keyword>
<gene>
    <name evidence="1" type="ORF">GSLYS_00018584001</name>
</gene>
<name>A0AAV2IG67_LYMST</name>
<protein>
    <submittedName>
        <fullName evidence="1">Uncharacterized protein</fullName>
    </submittedName>
</protein>
<dbReference type="SUPFAM" id="SSF50911">
    <property type="entry name" value="Mannose 6-phosphate receptor domain"/>
    <property type="match status" value="1"/>
</dbReference>
<comment type="caution">
    <text evidence="1">The sequence shown here is derived from an EMBL/GenBank/DDBJ whole genome shotgun (WGS) entry which is preliminary data.</text>
</comment>
<dbReference type="InterPro" id="IPR009011">
    <property type="entry name" value="Man6P_isomerase_rcpt-bd_dom_sf"/>
</dbReference>
<proteinExistence type="predicted"/>
<dbReference type="Gene3D" id="2.70.130.10">
    <property type="entry name" value="Mannose-6-phosphate receptor binding domain"/>
    <property type="match status" value="1"/>
</dbReference>
<dbReference type="EMBL" id="CAXITT010000677">
    <property type="protein sequence ID" value="CAL1545105.1"/>
    <property type="molecule type" value="Genomic_DNA"/>
</dbReference>
<reference evidence="1 2" key="1">
    <citation type="submission" date="2024-04" db="EMBL/GenBank/DDBJ databases">
        <authorList>
            <consortium name="Genoscope - CEA"/>
            <person name="William W."/>
        </authorList>
    </citation>
    <scope>NUCLEOTIDE SEQUENCE [LARGE SCALE GENOMIC DNA]</scope>
</reference>
<evidence type="ECO:0000313" key="1">
    <source>
        <dbReference type="EMBL" id="CAL1545105.1"/>
    </source>
</evidence>
<accession>A0AAV2IG67</accession>